<keyword evidence="1" id="KW-0812">Transmembrane</keyword>
<gene>
    <name evidence="2" type="ORF">SAP269_16200</name>
</gene>
<keyword evidence="1" id="KW-0472">Membrane</keyword>
<keyword evidence="1" id="KW-1133">Transmembrane helix</keyword>
<evidence type="ECO:0000256" key="1">
    <source>
        <dbReference type="SAM" id="Phobius"/>
    </source>
</evidence>
<dbReference type="EMBL" id="AP028955">
    <property type="protein sequence ID" value="BET39031.1"/>
    <property type="molecule type" value="Genomic_DNA"/>
</dbReference>
<organism evidence="2 3">
    <name type="scientific">Spiroplasma ixodetis</name>
    <dbReference type="NCBI Taxonomy" id="2141"/>
    <lineage>
        <taxon>Bacteria</taxon>
        <taxon>Bacillati</taxon>
        <taxon>Mycoplasmatota</taxon>
        <taxon>Mollicutes</taxon>
        <taxon>Entomoplasmatales</taxon>
        <taxon>Spiroplasmataceae</taxon>
        <taxon>Spiroplasma</taxon>
    </lineage>
</organism>
<dbReference type="Proteomes" id="UP001473424">
    <property type="component" value="Chromosome"/>
</dbReference>
<sequence>MVAYYAIGGKFAKNDDQRKETIARIIWVGVCLEIVILASSLVLGLKDVILGIS</sequence>
<accession>A0ABM8JNU9</accession>
<evidence type="ECO:0000313" key="3">
    <source>
        <dbReference type="Proteomes" id="UP001473424"/>
    </source>
</evidence>
<name>A0ABM8JNU9_9MOLU</name>
<reference evidence="3" key="1">
    <citation type="journal article" date="2024" name="FEMS Microbiol. Lett.">
        <title>Genomic insights into Spiroplasma endosymbionts that induce male-killing and protective phenotypes in the pea aphid.</title>
        <authorList>
            <person name="Arai H."/>
            <person name="Legeai F."/>
            <person name="Kageyama D."/>
            <person name="Sugio A."/>
            <person name="Simon J.C."/>
        </authorList>
    </citation>
    <scope>NUCLEOTIDE SEQUENCE [LARGE SCALE GENOMIC DNA]</scope>
    <source>
        <strain evidence="3">sAp269</strain>
    </source>
</reference>
<dbReference type="RefSeq" id="WP_353305914.1">
    <property type="nucleotide sequence ID" value="NZ_AP028955.1"/>
</dbReference>
<proteinExistence type="predicted"/>
<evidence type="ECO:0000313" key="2">
    <source>
        <dbReference type="EMBL" id="BET39031.1"/>
    </source>
</evidence>
<feature type="transmembrane region" description="Helical" evidence="1">
    <location>
        <begin position="21"/>
        <end position="45"/>
    </location>
</feature>
<protein>
    <submittedName>
        <fullName evidence="2">Uncharacterized protein</fullName>
    </submittedName>
</protein>
<keyword evidence="3" id="KW-1185">Reference proteome</keyword>